<evidence type="ECO:0000313" key="2">
    <source>
        <dbReference type="Proteomes" id="UP001500459"/>
    </source>
</evidence>
<organism evidence="1 2">
    <name type="scientific">Aquimarina addita</name>
    <dbReference type="NCBI Taxonomy" id="870485"/>
    <lineage>
        <taxon>Bacteria</taxon>
        <taxon>Pseudomonadati</taxon>
        <taxon>Bacteroidota</taxon>
        <taxon>Flavobacteriia</taxon>
        <taxon>Flavobacteriales</taxon>
        <taxon>Flavobacteriaceae</taxon>
        <taxon>Aquimarina</taxon>
    </lineage>
</organism>
<dbReference type="RefSeq" id="WP_344924526.1">
    <property type="nucleotide sequence ID" value="NZ_BAABCW010000002.1"/>
</dbReference>
<reference evidence="2" key="1">
    <citation type="journal article" date="2019" name="Int. J. Syst. Evol. Microbiol.">
        <title>The Global Catalogue of Microorganisms (GCM) 10K type strain sequencing project: providing services to taxonomists for standard genome sequencing and annotation.</title>
        <authorList>
            <consortium name="The Broad Institute Genomics Platform"/>
            <consortium name="The Broad Institute Genome Sequencing Center for Infectious Disease"/>
            <person name="Wu L."/>
            <person name="Ma J."/>
        </authorList>
    </citation>
    <scope>NUCLEOTIDE SEQUENCE [LARGE SCALE GENOMIC DNA]</scope>
    <source>
        <strain evidence="2">JCM 17106</strain>
    </source>
</reference>
<name>A0ABP7XAE9_9FLAO</name>
<sequence>MNNTEIIACETFDGSYNLTPTQKYIAYTPKTALTENDDYAVYGILADGTKIDCRKTVSYNL</sequence>
<evidence type="ECO:0000313" key="1">
    <source>
        <dbReference type="EMBL" id="GAA4108984.1"/>
    </source>
</evidence>
<gene>
    <name evidence="1" type="ORF">GCM10022393_05320</name>
</gene>
<proteinExistence type="predicted"/>
<protein>
    <submittedName>
        <fullName evidence="1">Uncharacterized protein</fullName>
    </submittedName>
</protein>
<comment type="caution">
    <text evidence="1">The sequence shown here is derived from an EMBL/GenBank/DDBJ whole genome shotgun (WGS) entry which is preliminary data.</text>
</comment>
<keyword evidence="2" id="KW-1185">Reference proteome</keyword>
<dbReference type="EMBL" id="BAABCW010000002">
    <property type="protein sequence ID" value="GAA4108984.1"/>
    <property type="molecule type" value="Genomic_DNA"/>
</dbReference>
<accession>A0ABP7XAE9</accession>
<dbReference type="Proteomes" id="UP001500459">
    <property type="component" value="Unassembled WGS sequence"/>
</dbReference>